<dbReference type="PROSITE" id="PS50297">
    <property type="entry name" value="ANK_REP_REGION"/>
    <property type="match status" value="1"/>
</dbReference>
<sequence length="85" mass="9598">MREGQSMDQEGKVKWVEPEGLVFEVVELIKGKLKLPSGVELPDKNYMVRISKESNLEAKDDNGDTPFHVAVLKEALEALDTLLDW</sequence>
<organism evidence="2 3">
    <name type="scientific">Portunus trituberculatus</name>
    <name type="common">Swimming crab</name>
    <name type="synonym">Neptunus trituberculatus</name>
    <dbReference type="NCBI Taxonomy" id="210409"/>
    <lineage>
        <taxon>Eukaryota</taxon>
        <taxon>Metazoa</taxon>
        <taxon>Ecdysozoa</taxon>
        <taxon>Arthropoda</taxon>
        <taxon>Crustacea</taxon>
        <taxon>Multicrustacea</taxon>
        <taxon>Malacostraca</taxon>
        <taxon>Eumalacostraca</taxon>
        <taxon>Eucarida</taxon>
        <taxon>Decapoda</taxon>
        <taxon>Pleocyemata</taxon>
        <taxon>Brachyura</taxon>
        <taxon>Eubrachyura</taxon>
        <taxon>Portunoidea</taxon>
        <taxon>Portunidae</taxon>
        <taxon>Portuninae</taxon>
        <taxon>Portunus</taxon>
    </lineage>
</organism>
<dbReference type="EMBL" id="VSRR010002004">
    <property type="protein sequence ID" value="MPC29035.1"/>
    <property type="molecule type" value="Genomic_DNA"/>
</dbReference>
<dbReference type="PROSITE" id="PS50088">
    <property type="entry name" value="ANK_REPEAT"/>
    <property type="match status" value="1"/>
</dbReference>
<feature type="repeat" description="ANK" evidence="1">
    <location>
        <begin position="62"/>
        <end position="85"/>
    </location>
</feature>
<dbReference type="AlphaFoldDB" id="A0A5B7E6S3"/>
<comment type="caution">
    <text evidence="2">The sequence shown here is derived from an EMBL/GenBank/DDBJ whole genome shotgun (WGS) entry which is preliminary data.</text>
</comment>
<keyword evidence="3" id="KW-1185">Reference proteome</keyword>
<dbReference type="InterPro" id="IPR036770">
    <property type="entry name" value="Ankyrin_rpt-contain_sf"/>
</dbReference>
<dbReference type="SUPFAM" id="SSF48403">
    <property type="entry name" value="Ankyrin repeat"/>
    <property type="match status" value="1"/>
</dbReference>
<protein>
    <submittedName>
        <fullName evidence="2">Uncharacterized protein</fullName>
    </submittedName>
</protein>
<name>A0A5B7E6S3_PORTR</name>
<dbReference type="InterPro" id="IPR002110">
    <property type="entry name" value="Ankyrin_rpt"/>
</dbReference>
<gene>
    <name evidence="2" type="ORF">E2C01_022251</name>
</gene>
<proteinExistence type="predicted"/>
<evidence type="ECO:0000313" key="3">
    <source>
        <dbReference type="Proteomes" id="UP000324222"/>
    </source>
</evidence>
<dbReference type="Proteomes" id="UP000324222">
    <property type="component" value="Unassembled WGS sequence"/>
</dbReference>
<reference evidence="2 3" key="1">
    <citation type="submission" date="2019-05" db="EMBL/GenBank/DDBJ databases">
        <title>Another draft genome of Portunus trituberculatus and its Hox gene families provides insights of decapod evolution.</title>
        <authorList>
            <person name="Jeong J.-H."/>
            <person name="Song I."/>
            <person name="Kim S."/>
            <person name="Choi T."/>
            <person name="Kim D."/>
            <person name="Ryu S."/>
            <person name="Kim W."/>
        </authorList>
    </citation>
    <scope>NUCLEOTIDE SEQUENCE [LARGE SCALE GENOMIC DNA]</scope>
    <source>
        <tissue evidence="2">Muscle</tissue>
    </source>
</reference>
<evidence type="ECO:0000256" key="1">
    <source>
        <dbReference type="PROSITE-ProRule" id="PRU00023"/>
    </source>
</evidence>
<keyword evidence="1" id="KW-0040">ANK repeat</keyword>
<accession>A0A5B7E6S3</accession>
<evidence type="ECO:0000313" key="2">
    <source>
        <dbReference type="EMBL" id="MPC29035.1"/>
    </source>
</evidence>